<evidence type="ECO:0000256" key="1">
    <source>
        <dbReference type="ARBA" id="ARBA00004141"/>
    </source>
</evidence>
<comment type="caution">
    <text evidence="7">The sequence shown here is derived from an EMBL/GenBank/DDBJ whole genome shotgun (WGS) entry which is preliminary data.</text>
</comment>
<evidence type="ECO:0000256" key="2">
    <source>
        <dbReference type="ARBA" id="ARBA00009142"/>
    </source>
</evidence>
<dbReference type="InterPro" id="IPR051598">
    <property type="entry name" value="TSUP/Inactive_protease-like"/>
</dbReference>
<feature type="transmembrane region" description="Helical" evidence="6">
    <location>
        <begin position="226"/>
        <end position="247"/>
    </location>
</feature>
<name>A0A0J1FN54_9FIRM</name>
<gene>
    <name evidence="7" type="ORF">DEAC_c32330</name>
</gene>
<feature type="transmembrane region" description="Helical" evidence="6">
    <location>
        <begin position="286"/>
        <end position="306"/>
    </location>
</feature>
<evidence type="ECO:0000256" key="4">
    <source>
        <dbReference type="ARBA" id="ARBA00022989"/>
    </source>
</evidence>
<dbReference type="Proteomes" id="UP000036356">
    <property type="component" value="Unassembled WGS sequence"/>
</dbReference>
<evidence type="ECO:0000256" key="5">
    <source>
        <dbReference type="ARBA" id="ARBA00023136"/>
    </source>
</evidence>
<proteinExistence type="inferred from homology"/>
<protein>
    <recommendedName>
        <fullName evidence="6">Probable membrane transporter protein</fullName>
    </recommendedName>
</protein>
<comment type="subcellular location">
    <subcellularLocation>
        <location evidence="6">Cell membrane</location>
        <topology evidence="6">Multi-pass membrane protein</topology>
    </subcellularLocation>
    <subcellularLocation>
        <location evidence="1">Membrane</location>
        <topology evidence="1">Multi-pass membrane protein</topology>
    </subcellularLocation>
</comment>
<comment type="similarity">
    <text evidence="2 6">Belongs to the 4-toluene sulfonate uptake permease (TSUP) (TC 2.A.102) family.</text>
</comment>
<feature type="transmembrane region" description="Helical" evidence="6">
    <location>
        <begin position="111"/>
        <end position="128"/>
    </location>
</feature>
<organism evidence="7 8">
    <name type="scientific">Desulfosporosinus acididurans</name>
    <dbReference type="NCBI Taxonomy" id="476652"/>
    <lineage>
        <taxon>Bacteria</taxon>
        <taxon>Bacillati</taxon>
        <taxon>Bacillota</taxon>
        <taxon>Clostridia</taxon>
        <taxon>Eubacteriales</taxon>
        <taxon>Desulfitobacteriaceae</taxon>
        <taxon>Desulfosporosinus</taxon>
    </lineage>
</organism>
<feature type="transmembrane region" description="Helical" evidence="6">
    <location>
        <begin position="12"/>
        <end position="39"/>
    </location>
</feature>
<keyword evidence="3 6" id="KW-0812">Transmembrane</keyword>
<dbReference type="STRING" id="476652.DEAC_c32330"/>
<reference evidence="7 8" key="1">
    <citation type="submission" date="2015-06" db="EMBL/GenBank/DDBJ databases">
        <title>Draft genome of the moderately acidophilic sulfate reducer Candidatus Desulfosporosinus acididurans strain M1.</title>
        <authorList>
            <person name="Poehlein A."/>
            <person name="Petzsch P."/>
            <person name="Johnson B.D."/>
            <person name="Schloemann M."/>
            <person name="Daniel R."/>
            <person name="Muehling M."/>
        </authorList>
    </citation>
    <scope>NUCLEOTIDE SEQUENCE [LARGE SCALE GENOMIC DNA]</scope>
    <source>
        <strain evidence="7 8">M1</strain>
    </source>
</reference>
<accession>A0A0J1FN54</accession>
<dbReference type="EMBL" id="LDZY01000011">
    <property type="protein sequence ID" value="KLU64905.1"/>
    <property type="molecule type" value="Genomic_DNA"/>
</dbReference>
<dbReference type="PATRIC" id="fig|476652.3.peg.3414"/>
<dbReference type="AlphaFoldDB" id="A0A0J1FN54"/>
<feature type="transmembrane region" description="Helical" evidence="6">
    <location>
        <begin position="195"/>
        <end position="220"/>
    </location>
</feature>
<feature type="transmembrane region" description="Helical" evidence="6">
    <location>
        <begin position="259"/>
        <end position="280"/>
    </location>
</feature>
<sequence length="318" mass="34321">MFFHIAGVTVNPIVVIIWMAFVGFVFSTIGAAGGILAGVGHITIFGMKKANVIKPMNQILTLVSPIISTPLYLRERRLVIPAAVSLGVGGIIGALLGSWLSHTYLKEMASYQPVFGLITFVIAGRMWYEMTPKFREKQQKVKKATKAFEAKVKELKAAGKMSEIKEIGVNFSEMGINNTFTFAGETFRYNTIAPFLAGVFVAIISAALGVGGGFLLVPFLSSALGFPMFIVAGTSTMSIVISSLTSISNYLRMGSKLDLPMVGFELIGILVGSYLGPILSKYIKGIYLKGFLAVVLTYIGIGYVFGPTILHTFGFRII</sequence>
<dbReference type="Pfam" id="PF01925">
    <property type="entry name" value="TauE"/>
    <property type="match status" value="1"/>
</dbReference>
<keyword evidence="5 6" id="KW-0472">Membrane</keyword>
<dbReference type="PANTHER" id="PTHR43701:SF2">
    <property type="entry name" value="MEMBRANE TRANSPORTER PROTEIN YJNA-RELATED"/>
    <property type="match status" value="1"/>
</dbReference>
<dbReference type="InterPro" id="IPR002781">
    <property type="entry name" value="TM_pro_TauE-like"/>
</dbReference>
<dbReference type="GO" id="GO:0005886">
    <property type="term" value="C:plasma membrane"/>
    <property type="evidence" value="ECO:0007669"/>
    <property type="project" value="UniProtKB-SubCell"/>
</dbReference>
<keyword evidence="6" id="KW-1003">Cell membrane</keyword>
<evidence type="ECO:0000313" key="8">
    <source>
        <dbReference type="Proteomes" id="UP000036356"/>
    </source>
</evidence>
<keyword evidence="4 6" id="KW-1133">Transmembrane helix</keyword>
<dbReference type="PANTHER" id="PTHR43701">
    <property type="entry name" value="MEMBRANE TRANSPORTER PROTEIN MJ0441-RELATED"/>
    <property type="match status" value="1"/>
</dbReference>
<evidence type="ECO:0000256" key="6">
    <source>
        <dbReference type="RuleBase" id="RU363041"/>
    </source>
</evidence>
<feature type="transmembrane region" description="Helical" evidence="6">
    <location>
        <begin position="78"/>
        <end position="99"/>
    </location>
</feature>
<keyword evidence="8" id="KW-1185">Reference proteome</keyword>
<dbReference type="RefSeq" id="WP_047811033.1">
    <property type="nucleotide sequence ID" value="NZ_LDZY01000011.1"/>
</dbReference>
<evidence type="ECO:0000313" key="7">
    <source>
        <dbReference type="EMBL" id="KLU64905.1"/>
    </source>
</evidence>
<evidence type="ECO:0000256" key="3">
    <source>
        <dbReference type="ARBA" id="ARBA00022692"/>
    </source>
</evidence>